<evidence type="ECO:0000256" key="3">
    <source>
        <dbReference type="ARBA" id="ARBA00023027"/>
    </source>
</evidence>
<evidence type="ECO:0000259" key="5">
    <source>
        <dbReference type="Pfam" id="PF00389"/>
    </source>
</evidence>
<evidence type="ECO:0000256" key="1">
    <source>
        <dbReference type="ARBA" id="ARBA00022857"/>
    </source>
</evidence>
<protein>
    <submittedName>
        <fullName evidence="7">Glyoxylate reductase</fullName>
        <ecNumber evidence="7">1.1.1.26</ecNumber>
    </submittedName>
</protein>
<reference evidence="7 8" key="1">
    <citation type="submission" date="2018-01" db="EMBL/GenBank/DDBJ databases">
        <authorList>
            <person name="Clerissi C."/>
        </authorList>
    </citation>
    <scope>NUCLEOTIDE SEQUENCE [LARGE SCALE GENOMIC DNA]</scope>
    <source>
        <strain evidence="7">Cupriavidus taiwanensis STM 6021</strain>
    </source>
</reference>
<dbReference type="RefSeq" id="WP_116328277.1">
    <property type="nucleotide sequence ID" value="NZ_OFSW01000032.1"/>
</dbReference>
<gene>
    <name evidence="7" type="primary">gyaR</name>
    <name evidence="7" type="ORF">CBM2594_U10241</name>
</gene>
<keyword evidence="2 4" id="KW-0560">Oxidoreductase</keyword>
<dbReference type="InterPro" id="IPR006139">
    <property type="entry name" value="D-isomer_2_OHA_DH_cat_dom"/>
</dbReference>
<dbReference type="AlphaFoldDB" id="A0A7Z7JI48"/>
<sequence>MEQIVKVGQFPPELQRCIDAEFTCLDPDVVMRSQELSSKIRAVVTRSSYRVPSELIQRLPALEIIATSGVGYDGIPLEETRSRGIAVTNTPGILDAAVCELGVGLMLAMLRQIPRADDYVRSGSWPSGAYPLTTSLNGMRIGIVGLGRIGQGIARRLEPFGVTIAYASGRQQAAPWRHIESVLALAAWADTLVLCCPGGESTRHLINTEVLDALADGWLVNMSRGSVVDERALCQALKVGSLRGAALDVYEDEPLIDSPLQRLENVVLSPHAGSATVEARSTMLRLTLDNLHAVLAGKPPLTPVI</sequence>
<dbReference type="Pfam" id="PF00389">
    <property type="entry name" value="2-Hacid_dh"/>
    <property type="match status" value="1"/>
</dbReference>
<name>A0A7Z7JI48_9BURK</name>
<dbReference type="SUPFAM" id="SSF51735">
    <property type="entry name" value="NAD(P)-binding Rossmann-fold domains"/>
    <property type="match status" value="1"/>
</dbReference>
<dbReference type="GO" id="GO:0016618">
    <property type="term" value="F:hydroxypyruvate reductase [NAD(P)H] activity"/>
    <property type="evidence" value="ECO:0007669"/>
    <property type="project" value="TreeGrafter"/>
</dbReference>
<comment type="caution">
    <text evidence="7">The sequence shown here is derived from an EMBL/GenBank/DDBJ whole genome shotgun (WGS) entry which is preliminary data.</text>
</comment>
<dbReference type="EC" id="1.1.1.26" evidence="7"/>
<proteinExistence type="inferred from homology"/>
<dbReference type="Proteomes" id="UP000257139">
    <property type="component" value="Unassembled WGS sequence"/>
</dbReference>
<feature type="domain" description="D-isomer specific 2-hydroxyacid dehydrogenase NAD-binding" evidence="6">
    <location>
        <begin position="103"/>
        <end position="273"/>
    </location>
</feature>
<dbReference type="InterPro" id="IPR050223">
    <property type="entry name" value="D-isomer_2-hydroxyacid_DH"/>
</dbReference>
<evidence type="ECO:0000259" key="6">
    <source>
        <dbReference type="Pfam" id="PF02826"/>
    </source>
</evidence>
<dbReference type="FunFam" id="3.40.50.720:FF:000213">
    <property type="entry name" value="Putative 2-hydroxyacid dehydrogenase"/>
    <property type="match status" value="1"/>
</dbReference>
<dbReference type="Pfam" id="PF02826">
    <property type="entry name" value="2-Hacid_dh_C"/>
    <property type="match status" value="1"/>
</dbReference>
<evidence type="ECO:0000313" key="7">
    <source>
        <dbReference type="EMBL" id="SPC25740.1"/>
    </source>
</evidence>
<dbReference type="SUPFAM" id="SSF52283">
    <property type="entry name" value="Formate/glycerate dehydrogenase catalytic domain-like"/>
    <property type="match status" value="1"/>
</dbReference>
<keyword evidence="1" id="KW-0521">NADP</keyword>
<dbReference type="GO" id="GO:0005829">
    <property type="term" value="C:cytosol"/>
    <property type="evidence" value="ECO:0007669"/>
    <property type="project" value="TreeGrafter"/>
</dbReference>
<comment type="similarity">
    <text evidence="4">Belongs to the D-isomer specific 2-hydroxyacid dehydrogenase family.</text>
</comment>
<dbReference type="InterPro" id="IPR006140">
    <property type="entry name" value="D-isomer_DH_NAD-bd"/>
</dbReference>
<dbReference type="EMBL" id="OGUU01000045">
    <property type="protein sequence ID" value="SPC25740.1"/>
    <property type="molecule type" value="Genomic_DNA"/>
</dbReference>
<evidence type="ECO:0000313" key="8">
    <source>
        <dbReference type="Proteomes" id="UP000257139"/>
    </source>
</evidence>
<accession>A0A7Z7JI48</accession>
<feature type="domain" description="D-isomer specific 2-hydroxyacid dehydrogenase catalytic" evidence="5">
    <location>
        <begin position="34"/>
        <end position="304"/>
    </location>
</feature>
<dbReference type="Gene3D" id="3.40.50.720">
    <property type="entry name" value="NAD(P)-binding Rossmann-like Domain"/>
    <property type="match status" value="2"/>
</dbReference>
<dbReference type="CDD" id="cd12156">
    <property type="entry name" value="HPPR"/>
    <property type="match status" value="1"/>
</dbReference>
<organism evidence="7 8">
    <name type="scientific">Cupriavidus taiwanensis</name>
    <dbReference type="NCBI Taxonomy" id="164546"/>
    <lineage>
        <taxon>Bacteria</taxon>
        <taxon>Pseudomonadati</taxon>
        <taxon>Pseudomonadota</taxon>
        <taxon>Betaproteobacteria</taxon>
        <taxon>Burkholderiales</taxon>
        <taxon>Burkholderiaceae</taxon>
        <taxon>Cupriavidus</taxon>
    </lineage>
</organism>
<dbReference type="PANTHER" id="PTHR10996:SF178">
    <property type="entry name" value="2-HYDROXYACID DEHYDROGENASE YGL185C-RELATED"/>
    <property type="match status" value="1"/>
</dbReference>
<dbReference type="GO" id="GO:0047964">
    <property type="term" value="F:glyoxylate reductase (NADH) activity"/>
    <property type="evidence" value="ECO:0007669"/>
    <property type="project" value="UniProtKB-EC"/>
</dbReference>
<dbReference type="GO" id="GO:0051287">
    <property type="term" value="F:NAD binding"/>
    <property type="evidence" value="ECO:0007669"/>
    <property type="project" value="InterPro"/>
</dbReference>
<evidence type="ECO:0000256" key="4">
    <source>
        <dbReference type="RuleBase" id="RU003719"/>
    </source>
</evidence>
<keyword evidence="3" id="KW-0520">NAD</keyword>
<evidence type="ECO:0000256" key="2">
    <source>
        <dbReference type="ARBA" id="ARBA00023002"/>
    </source>
</evidence>
<dbReference type="PANTHER" id="PTHR10996">
    <property type="entry name" value="2-HYDROXYACID DEHYDROGENASE-RELATED"/>
    <property type="match status" value="1"/>
</dbReference>
<dbReference type="GO" id="GO:0030267">
    <property type="term" value="F:glyoxylate reductase (NADPH) activity"/>
    <property type="evidence" value="ECO:0007669"/>
    <property type="project" value="TreeGrafter"/>
</dbReference>
<dbReference type="InterPro" id="IPR036291">
    <property type="entry name" value="NAD(P)-bd_dom_sf"/>
</dbReference>